<sequence length="104" mass="12024">MSKKTAYFRGTLPPPEKPVNLPEKMQWLAGEGAGSWFHIEFMSENLAQINRYNPKGEFECAGLFISKDSININELYEITHLSHCMEVRFKTQDKIVLFKNVNND</sequence>
<evidence type="ECO:0000313" key="3">
    <source>
        <dbReference type="Proteomes" id="UP000249873"/>
    </source>
</evidence>
<protein>
    <recommendedName>
        <fullName evidence="1">DUF6695 domain-containing protein</fullName>
    </recommendedName>
</protein>
<dbReference type="InterPro" id="IPR046517">
    <property type="entry name" value="DUF6695"/>
</dbReference>
<dbReference type="OrthoDB" id="695573at2"/>
<reference evidence="2 3" key="1">
    <citation type="submission" date="2018-05" db="EMBL/GenBank/DDBJ databases">
        <title>Complete genome sequence of Arcticibacterium luteifluviistationis SM1504T, a cytophagaceae bacterium isolated from Arctic surface seawater.</title>
        <authorList>
            <person name="Li Y."/>
            <person name="Qin Q.-L."/>
        </authorList>
    </citation>
    <scope>NUCLEOTIDE SEQUENCE [LARGE SCALE GENOMIC DNA]</scope>
    <source>
        <strain evidence="2 3">SM1504</strain>
    </source>
</reference>
<dbReference type="EMBL" id="CP029480">
    <property type="protein sequence ID" value="AWV98465.1"/>
    <property type="molecule type" value="Genomic_DNA"/>
</dbReference>
<keyword evidence="3" id="KW-1185">Reference proteome</keyword>
<dbReference type="KEGG" id="als:DJ013_09890"/>
<dbReference type="RefSeq" id="WP_111371658.1">
    <property type="nucleotide sequence ID" value="NZ_CP029480.1"/>
</dbReference>
<gene>
    <name evidence="2" type="ORF">DJ013_09890</name>
</gene>
<evidence type="ECO:0000313" key="2">
    <source>
        <dbReference type="EMBL" id="AWV98465.1"/>
    </source>
</evidence>
<dbReference type="AlphaFoldDB" id="A0A2Z4GBN4"/>
<name>A0A2Z4GBN4_9BACT</name>
<organism evidence="2 3">
    <name type="scientific">Arcticibacterium luteifluviistationis</name>
    <dbReference type="NCBI Taxonomy" id="1784714"/>
    <lineage>
        <taxon>Bacteria</taxon>
        <taxon>Pseudomonadati</taxon>
        <taxon>Bacteroidota</taxon>
        <taxon>Cytophagia</taxon>
        <taxon>Cytophagales</taxon>
        <taxon>Leadbetterellaceae</taxon>
        <taxon>Arcticibacterium</taxon>
    </lineage>
</organism>
<evidence type="ECO:0000259" key="1">
    <source>
        <dbReference type="Pfam" id="PF20405"/>
    </source>
</evidence>
<dbReference type="Pfam" id="PF20405">
    <property type="entry name" value="DUF6695"/>
    <property type="match status" value="1"/>
</dbReference>
<dbReference type="Proteomes" id="UP000249873">
    <property type="component" value="Chromosome"/>
</dbReference>
<accession>A0A2Z4GBN4</accession>
<proteinExistence type="predicted"/>
<feature type="domain" description="DUF6695" evidence="1">
    <location>
        <begin position="25"/>
        <end position="100"/>
    </location>
</feature>